<evidence type="ECO:0000256" key="2">
    <source>
        <dbReference type="ARBA" id="ARBA00022555"/>
    </source>
</evidence>
<comment type="similarity">
    <text evidence="9">Belongs to the dus family.</text>
</comment>
<dbReference type="HAMAP" id="MF_02043">
    <property type="entry name" value="DusC_subfam"/>
    <property type="match status" value="1"/>
</dbReference>
<evidence type="ECO:0000256" key="9">
    <source>
        <dbReference type="PIRNR" id="PIRNR006621"/>
    </source>
</evidence>
<feature type="binding site" evidence="11">
    <location>
        <position position="68"/>
    </location>
    <ligand>
        <name>FMN</name>
        <dbReference type="ChEBI" id="CHEBI:58210"/>
    </ligand>
</feature>
<evidence type="ECO:0000256" key="1">
    <source>
        <dbReference type="ARBA" id="ARBA00001917"/>
    </source>
</evidence>
<keyword evidence="2" id="KW-0820">tRNA-binding</keyword>
<dbReference type="OrthoDB" id="9764501at2"/>
<reference evidence="13 14" key="1">
    <citation type="submission" date="2019-08" db="EMBL/GenBank/DDBJ databases">
        <title>Complete genome sequence of Candidatus Uab amorphum.</title>
        <authorList>
            <person name="Shiratori T."/>
            <person name="Suzuki S."/>
            <person name="Kakizawa Y."/>
            <person name="Ishida K."/>
        </authorList>
    </citation>
    <scope>NUCLEOTIDE SEQUENCE [LARGE SCALE GENOMIC DNA]</scope>
    <source>
        <strain evidence="13 14">SRT547</strain>
    </source>
</reference>
<evidence type="ECO:0000256" key="11">
    <source>
        <dbReference type="PIRSR" id="PIRSR006621-2"/>
    </source>
</evidence>
<evidence type="ECO:0000256" key="4">
    <source>
        <dbReference type="ARBA" id="ARBA00022643"/>
    </source>
</evidence>
<dbReference type="SUPFAM" id="SSF51395">
    <property type="entry name" value="FMN-linked oxidoreductases"/>
    <property type="match status" value="1"/>
</dbReference>
<dbReference type="PROSITE" id="PS01136">
    <property type="entry name" value="UPF0034"/>
    <property type="match status" value="1"/>
</dbReference>
<dbReference type="InterPro" id="IPR035587">
    <property type="entry name" value="DUS-like_FMN-bd"/>
</dbReference>
<sequence length="329" mass="37297">MKIYLAPMEGVVDSILRDLLTAIGGFDYCVTEFLRITNTLYPNHVFFRHCPELHQQSKTKAGTPVWFQLLGSDISCISDNAMRAVKLGAFGIDLNFGCPAKTVNRHDGGATLLKDPHRVYDIVHGVRKTLPTHIDLTAKIRLGFEDKTLALENAIAADEGGAAVLIVHARTKKEGYKPPAHWEWIRKIKDVVNIPVVANGDIWTVQDYLRCLEVTGCSDVMIGRGAVSMPDLALQIKSTVENSDISPYSWEQIRKILSKMFYNCWQHDDRGKYPVSRTKQWLKMLSRTYSEAQQLFENIKIIRDAHLVYDIIRENVINETSDNKPQEKV</sequence>
<gene>
    <name evidence="13" type="ORF">UABAM_03795</name>
</gene>
<name>A0A5S9INZ4_UABAM</name>
<accession>A0A5S9INZ4</accession>
<dbReference type="GO" id="GO:0050660">
    <property type="term" value="F:flavin adenine dinucleotide binding"/>
    <property type="evidence" value="ECO:0007669"/>
    <property type="project" value="InterPro"/>
</dbReference>
<keyword evidence="11" id="KW-0547">Nucleotide-binding</keyword>
<dbReference type="KEGG" id="uam:UABAM_03795"/>
<evidence type="ECO:0000256" key="6">
    <source>
        <dbReference type="ARBA" id="ARBA00022857"/>
    </source>
</evidence>
<dbReference type="PANTHER" id="PTHR11082">
    <property type="entry name" value="TRNA-DIHYDROURIDINE SYNTHASE"/>
    <property type="match status" value="1"/>
</dbReference>
<feature type="active site" description="Proton donor" evidence="10">
    <location>
        <position position="98"/>
    </location>
</feature>
<dbReference type="Gene3D" id="1.20.225.30">
    <property type="entry name" value="Dihydrouridine synthase, C-terminal recognition domain"/>
    <property type="match status" value="1"/>
</dbReference>
<evidence type="ECO:0000259" key="12">
    <source>
        <dbReference type="Pfam" id="PF01207"/>
    </source>
</evidence>
<keyword evidence="7" id="KW-0694">RNA-binding</keyword>
<dbReference type="PIRSF" id="PIRSF006621">
    <property type="entry name" value="Dus"/>
    <property type="match status" value="1"/>
</dbReference>
<dbReference type="PANTHER" id="PTHR11082:SF26">
    <property type="entry name" value="TRNA-DIHYDROURIDINE(16) SYNTHASE"/>
    <property type="match status" value="1"/>
</dbReference>
<comment type="function">
    <text evidence="9">Catalyzes the synthesis of 5,6-dihydrouridine (D), a modified base found in the D-loop of most tRNAs, via the reduction of the C5-C6 double bond in target uridines.</text>
</comment>
<feature type="binding site" evidence="11">
    <location>
        <position position="168"/>
    </location>
    <ligand>
        <name>FMN</name>
        <dbReference type="ChEBI" id="CHEBI:58210"/>
    </ligand>
</feature>
<keyword evidence="8 9" id="KW-0560">Oxidoreductase</keyword>
<evidence type="ECO:0000256" key="10">
    <source>
        <dbReference type="PIRSR" id="PIRSR006621-1"/>
    </source>
</evidence>
<organism evidence="13 14">
    <name type="scientific">Uabimicrobium amorphum</name>
    <dbReference type="NCBI Taxonomy" id="2596890"/>
    <lineage>
        <taxon>Bacteria</taxon>
        <taxon>Pseudomonadati</taxon>
        <taxon>Planctomycetota</taxon>
        <taxon>Candidatus Uabimicrobiia</taxon>
        <taxon>Candidatus Uabimicrobiales</taxon>
        <taxon>Candidatus Uabimicrobiaceae</taxon>
        <taxon>Candidatus Uabimicrobium</taxon>
    </lineage>
</organism>
<dbReference type="AlphaFoldDB" id="A0A5S9INZ4"/>
<keyword evidence="6" id="KW-0521">NADP</keyword>
<feature type="binding site" evidence="11">
    <location>
        <position position="139"/>
    </location>
    <ligand>
        <name>FMN</name>
        <dbReference type="ChEBI" id="CHEBI:58210"/>
    </ligand>
</feature>
<dbReference type="InterPro" id="IPR032886">
    <property type="entry name" value="DusC"/>
</dbReference>
<dbReference type="GO" id="GO:0000049">
    <property type="term" value="F:tRNA binding"/>
    <property type="evidence" value="ECO:0007669"/>
    <property type="project" value="UniProtKB-KW"/>
</dbReference>
<dbReference type="InterPro" id="IPR013785">
    <property type="entry name" value="Aldolase_TIM"/>
</dbReference>
<evidence type="ECO:0000313" key="14">
    <source>
        <dbReference type="Proteomes" id="UP000326354"/>
    </source>
</evidence>
<dbReference type="InterPro" id="IPR018517">
    <property type="entry name" value="tRNA_hU_synthase_CS"/>
</dbReference>
<dbReference type="Proteomes" id="UP000326354">
    <property type="component" value="Chromosome"/>
</dbReference>
<proteinExistence type="inferred from homology"/>
<protein>
    <recommendedName>
        <fullName evidence="9">tRNA-dihydrouridine synthase</fullName>
        <ecNumber evidence="9">1.3.1.-</ecNumber>
    </recommendedName>
</protein>
<dbReference type="Pfam" id="PF01207">
    <property type="entry name" value="Dus"/>
    <property type="match status" value="1"/>
</dbReference>
<evidence type="ECO:0000256" key="7">
    <source>
        <dbReference type="ARBA" id="ARBA00022884"/>
    </source>
</evidence>
<keyword evidence="4 9" id="KW-0288">FMN</keyword>
<dbReference type="EC" id="1.3.1.-" evidence="9"/>
<dbReference type="Gene3D" id="3.20.20.70">
    <property type="entry name" value="Aldolase class I"/>
    <property type="match status" value="1"/>
</dbReference>
<dbReference type="CDD" id="cd02801">
    <property type="entry name" value="DUS_like_FMN"/>
    <property type="match status" value="1"/>
</dbReference>
<keyword evidence="3 9" id="KW-0285">Flavoprotein</keyword>
<keyword evidence="14" id="KW-1185">Reference proteome</keyword>
<dbReference type="InterPro" id="IPR042270">
    <property type="entry name" value="DusC_C"/>
</dbReference>
<evidence type="ECO:0000256" key="5">
    <source>
        <dbReference type="ARBA" id="ARBA00022694"/>
    </source>
</evidence>
<dbReference type="EMBL" id="AP019860">
    <property type="protein sequence ID" value="BBM85428.1"/>
    <property type="molecule type" value="Genomic_DNA"/>
</dbReference>
<comment type="cofactor">
    <cofactor evidence="1 9 11">
        <name>FMN</name>
        <dbReference type="ChEBI" id="CHEBI:58210"/>
    </cofactor>
</comment>
<keyword evidence="5 9" id="KW-0819">tRNA processing</keyword>
<evidence type="ECO:0000313" key="13">
    <source>
        <dbReference type="EMBL" id="BBM85428.1"/>
    </source>
</evidence>
<feature type="domain" description="DUS-like FMN-binding" evidence="12">
    <location>
        <begin position="5"/>
        <end position="287"/>
    </location>
</feature>
<evidence type="ECO:0000256" key="8">
    <source>
        <dbReference type="ARBA" id="ARBA00023002"/>
    </source>
</evidence>
<feature type="binding site" evidence="11">
    <location>
        <begin position="223"/>
        <end position="224"/>
    </location>
    <ligand>
        <name>FMN</name>
        <dbReference type="ChEBI" id="CHEBI:58210"/>
    </ligand>
</feature>
<dbReference type="InterPro" id="IPR001269">
    <property type="entry name" value="DUS_fam"/>
</dbReference>
<dbReference type="RefSeq" id="WP_151969532.1">
    <property type="nucleotide sequence ID" value="NZ_AP019860.1"/>
</dbReference>
<evidence type="ECO:0000256" key="3">
    <source>
        <dbReference type="ARBA" id="ARBA00022630"/>
    </source>
</evidence>
<dbReference type="GO" id="GO:0017150">
    <property type="term" value="F:tRNA dihydrouridine synthase activity"/>
    <property type="evidence" value="ECO:0007669"/>
    <property type="project" value="InterPro"/>
</dbReference>